<feature type="transmembrane region" description="Helical" evidence="1">
    <location>
        <begin position="119"/>
        <end position="137"/>
    </location>
</feature>
<reference evidence="3" key="1">
    <citation type="submission" date="2016-10" db="EMBL/GenBank/DDBJ databases">
        <authorList>
            <person name="Varghese N."/>
            <person name="Submissions S."/>
        </authorList>
    </citation>
    <scope>NUCLEOTIDE SEQUENCE [LARGE SCALE GENOMIC DNA]</scope>
    <source>
        <strain evidence="3">DSM 15282</strain>
    </source>
</reference>
<organism evidence="2 3">
    <name type="scientific">Algoriphagus ornithinivorans</name>
    <dbReference type="NCBI Taxonomy" id="226506"/>
    <lineage>
        <taxon>Bacteria</taxon>
        <taxon>Pseudomonadati</taxon>
        <taxon>Bacteroidota</taxon>
        <taxon>Cytophagia</taxon>
        <taxon>Cytophagales</taxon>
        <taxon>Cyclobacteriaceae</taxon>
        <taxon>Algoriphagus</taxon>
    </lineage>
</organism>
<evidence type="ECO:0000313" key="2">
    <source>
        <dbReference type="EMBL" id="SFN62347.1"/>
    </source>
</evidence>
<protein>
    <submittedName>
        <fullName evidence="2">Uncharacterized protein</fullName>
    </submittedName>
</protein>
<keyword evidence="1" id="KW-0472">Membrane</keyword>
<dbReference type="Proteomes" id="UP000199564">
    <property type="component" value="Unassembled WGS sequence"/>
</dbReference>
<keyword evidence="1" id="KW-1133">Transmembrane helix</keyword>
<dbReference type="AlphaFoldDB" id="A0A1I5AIS9"/>
<accession>A0A1I5AIS9</accession>
<feature type="transmembrane region" description="Helical" evidence="1">
    <location>
        <begin position="94"/>
        <end position="113"/>
    </location>
</feature>
<evidence type="ECO:0000256" key="1">
    <source>
        <dbReference type="SAM" id="Phobius"/>
    </source>
</evidence>
<feature type="transmembrane region" description="Helical" evidence="1">
    <location>
        <begin position="165"/>
        <end position="183"/>
    </location>
</feature>
<dbReference type="RefSeq" id="WP_091648987.1">
    <property type="nucleotide sequence ID" value="NZ_FOVW01000001.1"/>
</dbReference>
<gene>
    <name evidence="2" type="ORF">SAMN04488519_101175</name>
</gene>
<name>A0A1I5AIS9_9BACT</name>
<feature type="transmembrane region" description="Helical" evidence="1">
    <location>
        <begin position="195"/>
        <end position="215"/>
    </location>
</feature>
<proteinExistence type="predicted"/>
<sequence length="228" mass="26785">MRELSNNELVQIENSIQKKGVQTAELLAEIYDHYISHLENFPEGNFIEQLEALDQKWTYSYCHKLQHDLSKNINKSIRTLQWALIKSYFTWPRMVFTLTLIGILTILVDMLAWKMQVLVFFGIPLVFIAVFMVFILVRTRMKTKQIRKLFNTPYSKVSSSYSSHFLIHLAIPLNFFNLFLNLPRVFGLHQIIPDYLINFLSVTFCFIIVLHSLSISEAWKIKSKTAFI</sequence>
<keyword evidence="3" id="KW-1185">Reference proteome</keyword>
<dbReference type="EMBL" id="FOVW01000001">
    <property type="protein sequence ID" value="SFN62347.1"/>
    <property type="molecule type" value="Genomic_DNA"/>
</dbReference>
<dbReference type="STRING" id="226506.SAMN04488519_101175"/>
<keyword evidence="1" id="KW-0812">Transmembrane</keyword>
<evidence type="ECO:0000313" key="3">
    <source>
        <dbReference type="Proteomes" id="UP000199564"/>
    </source>
</evidence>